<keyword evidence="3" id="KW-0648">Protein biosynthesis</keyword>
<reference evidence="3" key="1">
    <citation type="journal article" date="2021" name="Nat. Commun.">
        <title>Genetic determinants of endophytism in the Arabidopsis root mycobiome.</title>
        <authorList>
            <person name="Mesny F."/>
            <person name="Miyauchi S."/>
            <person name="Thiergart T."/>
            <person name="Pickel B."/>
            <person name="Atanasova L."/>
            <person name="Karlsson M."/>
            <person name="Huettel B."/>
            <person name="Barry K.W."/>
            <person name="Haridas S."/>
            <person name="Chen C."/>
            <person name="Bauer D."/>
            <person name="Andreopoulos W."/>
            <person name="Pangilinan J."/>
            <person name="LaButti K."/>
            <person name="Riley R."/>
            <person name="Lipzen A."/>
            <person name="Clum A."/>
            <person name="Drula E."/>
            <person name="Henrissat B."/>
            <person name="Kohler A."/>
            <person name="Grigoriev I.V."/>
            <person name="Martin F.M."/>
            <person name="Hacquard S."/>
        </authorList>
    </citation>
    <scope>NUCLEOTIDE SEQUENCE</scope>
    <source>
        <strain evidence="3">MPI-SDFR-AT-0073</strain>
    </source>
</reference>
<comment type="caution">
    <text evidence="3">The sequence shown here is derived from an EMBL/GenBank/DDBJ whole genome shotgun (WGS) entry which is preliminary data.</text>
</comment>
<dbReference type="EMBL" id="JAGPXC010000001">
    <property type="protein sequence ID" value="KAH6659923.1"/>
    <property type="molecule type" value="Genomic_DNA"/>
</dbReference>
<comment type="similarity">
    <text evidence="1">Belongs to the RRN3 family.</text>
</comment>
<sequence>MPGVQMQPAATTTVAQLSRQAAKIASSPAPLKPILKSSQSLKRKASDDDSLHSDGTMDGSQSPRKRQRVEFNMNLEIHEVGTRSVDEVKKEIQDALDGHTRGDDEEYDILKQTLSGKYRFYDDDDEDEDPDPTLPEKRRQELKVYMVALASFVPHLGRSANGLVKEVLKCQWLGRDDQFVRVYTQFLGALISAQGSYLEQVLLSLVDKFAESRPSSWAVPGFPPVTKERMQVRLHTALQYLLRVFPAAHSVLGRIIDKKYPFDEESSRIHLAYVDNLLQLRSYAVPLKTVIMDLIISHLVQIDAHMQTDLDDLDDNLTAMVALALKSSQATAELQGDQELDDSDAESVASDDDEEDEYTKVKAVKESIEKMDFTMNTLFRLNAPQYADPDSDEAIEAFGDLLAEFSNIILPTYKSRHTQFLIFHIAQKSERLMDAFCGTCINIAFESQRPLVLRQAACAYLASFVARGAHVPGHIVRTIFEVLGYHLDQMRTLYEASCRGPDVRRYAAFYSLTQALMYIFCFRWRDLVASVPEDVDRDDPSSYLDQDIEWEADVKDILRRNIYSRLNPLKVCSPGIVDQFALLAHRFRFMYVYPLIEANKRLRLSQFVSTAYANGGALRESGLDLSDESWQRLDSFFPFDPYQLPTSKRWVDPDYLPWQDIPGLNPDDSDESDEEEEVHDEDVEEDTATDDETGADN</sequence>
<dbReference type="InterPro" id="IPR007991">
    <property type="entry name" value="RNA_pol_I_trans_ini_fac_RRN3"/>
</dbReference>
<dbReference type="Pfam" id="PF05327">
    <property type="entry name" value="RRN3"/>
    <property type="match status" value="1"/>
</dbReference>
<evidence type="ECO:0000313" key="3">
    <source>
        <dbReference type="EMBL" id="KAH6659923.1"/>
    </source>
</evidence>
<dbReference type="Proteomes" id="UP000758603">
    <property type="component" value="Unassembled WGS sequence"/>
</dbReference>
<dbReference type="GO" id="GO:0001181">
    <property type="term" value="F:RNA polymerase I general transcription initiation factor activity"/>
    <property type="evidence" value="ECO:0007669"/>
    <property type="project" value="InterPro"/>
</dbReference>
<name>A0A9P8UWY6_9PEZI</name>
<dbReference type="GeneID" id="70130269"/>
<organism evidence="3 4">
    <name type="scientific">Truncatella angustata</name>
    <dbReference type="NCBI Taxonomy" id="152316"/>
    <lineage>
        <taxon>Eukaryota</taxon>
        <taxon>Fungi</taxon>
        <taxon>Dikarya</taxon>
        <taxon>Ascomycota</taxon>
        <taxon>Pezizomycotina</taxon>
        <taxon>Sordariomycetes</taxon>
        <taxon>Xylariomycetidae</taxon>
        <taxon>Amphisphaeriales</taxon>
        <taxon>Sporocadaceae</taxon>
        <taxon>Truncatella</taxon>
    </lineage>
</organism>
<keyword evidence="4" id="KW-1185">Reference proteome</keyword>
<dbReference type="GO" id="GO:0005634">
    <property type="term" value="C:nucleus"/>
    <property type="evidence" value="ECO:0007669"/>
    <property type="project" value="TreeGrafter"/>
</dbReference>
<dbReference type="GO" id="GO:0001042">
    <property type="term" value="F:RNA polymerase I core binding"/>
    <property type="evidence" value="ECO:0007669"/>
    <property type="project" value="TreeGrafter"/>
</dbReference>
<feature type="region of interest" description="Disordered" evidence="2">
    <location>
        <begin position="21"/>
        <end position="67"/>
    </location>
</feature>
<dbReference type="OrthoDB" id="26970at2759"/>
<dbReference type="GO" id="GO:0006361">
    <property type="term" value="P:transcription initiation at RNA polymerase I promoter"/>
    <property type="evidence" value="ECO:0007669"/>
    <property type="project" value="InterPro"/>
</dbReference>
<dbReference type="RefSeq" id="XP_045964054.1">
    <property type="nucleotide sequence ID" value="XM_046101377.1"/>
</dbReference>
<dbReference type="GO" id="GO:0003743">
    <property type="term" value="F:translation initiation factor activity"/>
    <property type="evidence" value="ECO:0007669"/>
    <property type="project" value="UniProtKB-KW"/>
</dbReference>
<evidence type="ECO:0000313" key="4">
    <source>
        <dbReference type="Proteomes" id="UP000758603"/>
    </source>
</evidence>
<proteinExistence type="inferred from homology"/>
<gene>
    <name evidence="3" type="ORF">BKA67DRAFT_546217</name>
</gene>
<dbReference type="PANTHER" id="PTHR12790">
    <property type="entry name" value="TRANSCRIPTION INITIATION FACTOR IA RRN3"/>
    <property type="match status" value="1"/>
</dbReference>
<feature type="compositionally biased region" description="Acidic residues" evidence="2">
    <location>
        <begin position="667"/>
        <end position="697"/>
    </location>
</feature>
<dbReference type="AlphaFoldDB" id="A0A9P8UWY6"/>
<feature type="compositionally biased region" description="Acidic residues" evidence="2">
    <location>
        <begin position="336"/>
        <end position="356"/>
    </location>
</feature>
<dbReference type="PANTHER" id="PTHR12790:SF0">
    <property type="entry name" value="RNA POLYMERASE I-SPECIFIC TRANSCRIPTION INITIATION FACTOR RRN3-RELATED"/>
    <property type="match status" value="1"/>
</dbReference>
<keyword evidence="3" id="KW-0396">Initiation factor</keyword>
<feature type="region of interest" description="Disordered" evidence="2">
    <location>
        <begin position="333"/>
        <end position="356"/>
    </location>
</feature>
<protein>
    <submittedName>
        <fullName evidence="3">RNA polymerase I-specific transcription initiation factor RRN3</fullName>
    </submittedName>
</protein>
<accession>A0A9P8UWY6</accession>
<evidence type="ECO:0000256" key="2">
    <source>
        <dbReference type="SAM" id="MobiDB-lite"/>
    </source>
</evidence>
<feature type="region of interest" description="Disordered" evidence="2">
    <location>
        <begin position="658"/>
        <end position="697"/>
    </location>
</feature>
<evidence type="ECO:0000256" key="1">
    <source>
        <dbReference type="ARBA" id="ARBA00010098"/>
    </source>
</evidence>